<keyword evidence="2" id="KW-1185">Reference proteome</keyword>
<dbReference type="AlphaFoldDB" id="A0A7W2FCR1"/>
<name>A0A7W2FCR1_9BURK</name>
<evidence type="ECO:0000313" key="2">
    <source>
        <dbReference type="Proteomes" id="UP000573499"/>
    </source>
</evidence>
<accession>A0A7W2FCR1</accession>
<comment type="caution">
    <text evidence="1">The sequence shown here is derived from an EMBL/GenBank/DDBJ whole genome shotgun (WGS) entry which is preliminary data.</text>
</comment>
<dbReference type="RefSeq" id="WP_182155439.1">
    <property type="nucleotide sequence ID" value="NZ_JACEZU010000009.1"/>
</dbReference>
<dbReference type="Proteomes" id="UP000573499">
    <property type="component" value="Unassembled WGS sequence"/>
</dbReference>
<gene>
    <name evidence="1" type="ORF">H3H39_19100</name>
</gene>
<sequence length="67" mass="7057">MARIVAGADVLAARVTVDDELLTVRADQVGQAILTLHGAPKPGLKVVAQVEYLAMSAVDFAALPDWQ</sequence>
<evidence type="ECO:0000313" key="1">
    <source>
        <dbReference type="EMBL" id="MBA5689154.1"/>
    </source>
</evidence>
<organism evidence="1 2">
    <name type="scientific">Rugamonas apoptosis</name>
    <dbReference type="NCBI Taxonomy" id="2758570"/>
    <lineage>
        <taxon>Bacteria</taxon>
        <taxon>Pseudomonadati</taxon>
        <taxon>Pseudomonadota</taxon>
        <taxon>Betaproteobacteria</taxon>
        <taxon>Burkholderiales</taxon>
        <taxon>Oxalobacteraceae</taxon>
        <taxon>Telluria group</taxon>
        <taxon>Rugamonas</taxon>
    </lineage>
</organism>
<protein>
    <submittedName>
        <fullName evidence="1">Uncharacterized protein</fullName>
    </submittedName>
</protein>
<reference evidence="1 2" key="1">
    <citation type="submission" date="2020-07" db="EMBL/GenBank/DDBJ databases">
        <title>Novel species isolated from subtropical streams in China.</title>
        <authorList>
            <person name="Lu H."/>
        </authorList>
    </citation>
    <scope>NUCLEOTIDE SEQUENCE [LARGE SCALE GENOMIC DNA]</scope>
    <source>
        <strain evidence="1 2">LX47W</strain>
    </source>
</reference>
<dbReference type="EMBL" id="JACEZU010000009">
    <property type="protein sequence ID" value="MBA5689154.1"/>
    <property type="molecule type" value="Genomic_DNA"/>
</dbReference>
<proteinExistence type="predicted"/>